<dbReference type="EMBL" id="JAAAUY010000101">
    <property type="protein sequence ID" value="KAF9335419.1"/>
    <property type="molecule type" value="Genomic_DNA"/>
</dbReference>
<organism evidence="2 3">
    <name type="scientific">Podila minutissima</name>
    <dbReference type="NCBI Taxonomy" id="64525"/>
    <lineage>
        <taxon>Eukaryota</taxon>
        <taxon>Fungi</taxon>
        <taxon>Fungi incertae sedis</taxon>
        <taxon>Mucoromycota</taxon>
        <taxon>Mortierellomycotina</taxon>
        <taxon>Mortierellomycetes</taxon>
        <taxon>Mortierellales</taxon>
        <taxon>Mortierellaceae</taxon>
        <taxon>Podila</taxon>
    </lineage>
</organism>
<evidence type="ECO:0000313" key="2">
    <source>
        <dbReference type="EMBL" id="KAF9335419.1"/>
    </source>
</evidence>
<keyword evidence="1" id="KW-0732">Signal</keyword>
<dbReference type="AlphaFoldDB" id="A0A9P5SQP3"/>
<protein>
    <submittedName>
        <fullName evidence="2">Uncharacterized protein</fullName>
    </submittedName>
</protein>
<evidence type="ECO:0000313" key="3">
    <source>
        <dbReference type="Proteomes" id="UP000696485"/>
    </source>
</evidence>
<comment type="caution">
    <text evidence="2">The sequence shown here is derived from an EMBL/GenBank/DDBJ whole genome shotgun (WGS) entry which is preliminary data.</text>
</comment>
<dbReference type="Proteomes" id="UP000696485">
    <property type="component" value="Unassembled WGS sequence"/>
</dbReference>
<reference evidence="2" key="1">
    <citation type="journal article" date="2020" name="Fungal Divers.">
        <title>Resolving the Mortierellaceae phylogeny through synthesis of multi-gene phylogenetics and phylogenomics.</title>
        <authorList>
            <person name="Vandepol N."/>
            <person name="Liber J."/>
            <person name="Desiro A."/>
            <person name="Na H."/>
            <person name="Kennedy M."/>
            <person name="Barry K."/>
            <person name="Grigoriev I.V."/>
            <person name="Miller A.N."/>
            <person name="O'Donnell K."/>
            <person name="Stajich J.E."/>
            <person name="Bonito G."/>
        </authorList>
    </citation>
    <scope>NUCLEOTIDE SEQUENCE</scope>
    <source>
        <strain evidence="2">NVP1</strain>
    </source>
</reference>
<keyword evidence="3" id="KW-1185">Reference proteome</keyword>
<gene>
    <name evidence="2" type="ORF">BG006_000130</name>
</gene>
<evidence type="ECO:0000256" key="1">
    <source>
        <dbReference type="SAM" id="SignalP"/>
    </source>
</evidence>
<sequence>MKNLFAITLIAILAVASAMVVHEVPLDINAAANMDEEDIAAVVAASIPAAAEEEKAMWKKKKKKHYKHGKHGKHKRQGCCIKYVTITTVPVCPWPTNYLQPEIAIDSLQINAAIAPPAPLPL</sequence>
<proteinExistence type="predicted"/>
<feature type="signal peptide" evidence="1">
    <location>
        <begin position="1"/>
        <end position="18"/>
    </location>
</feature>
<name>A0A9P5SQP3_9FUNG</name>
<accession>A0A9P5SQP3</accession>
<feature type="chain" id="PRO_5040384858" evidence="1">
    <location>
        <begin position="19"/>
        <end position="122"/>
    </location>
</feature>